<evidence type="ECO:0000313" key="3">
    <source>
        <dbReference type="EMBL" id="RYN91224.1"/>
    </source>
</evidence>
<reference evidence="2" key="2">
    <citation type="journal article" date="2019" name="bioRxiv">
        <title>Genomics, evolutionary history and diagnostics of the Alternaria alternata species group including apple and Asian pear pathotypes.</title>
        <authorList>
            <person name="Armitage A.D."/>
            <person name="Cockerton H.M."/>
            <person name="Sreenivasaprasad S."/>
            <person name="Woodhall J.W."/>
            <person name="Lane C.R."/>
            <person name="Harrison R.J."/>
            <person name="Clarkson J.P."/>
        </authorList>
    </citation>
    <scope>NUCLEOTIDE SEQUENCE</scope>
    <source>
        <strain evidence="2">FERA 1164</strain>
        <strain evidence="3">FERA 635</strain>
    </source>
</reference>
<dbReference type="Pfam" id="PF06985">
    <property type="entry name" value="HET"/>
    <property type="match status" value="1"/>
</dbReference>
<reference evidence="2" key="1">
    <citation type="submission" date="2017-10" db="EMBL/GenBank/DDBJ databases">
        <authorList>
            <person name="Armitage A.D."/>
            <person name="Barbara D.J."/>
            <person name="Woodhall J.W."/>
            <person name="Sreenivasaprasad S."/>
            <person name="Lane C.R."/>
            <person name="Clarkson J.P."/>
            <person name="Harrison R.J."/>
        </authorList>
    </citation>
    <scope>NUCLEOTIDE SEQUENCE</scope>
    <source>
        <strain evidence="2">FERA 1164</strain>
        <strain evidence="3">FERA 635</strain>
    </source>
</reference>
<dbReference type="EMBL" id="PDXF01000069">
    <property type="protein sequence ID" value="RYN91224.1"/>
    <property type="molecule type" value="Genomic_DNA"/>
</dbReference>
<dbReference type="InterPro" id="IPR052895">
    <property type="entry name" value="HetReg/Transcr_Mod"/>
</dbReference>
<dbReference type="InterPro" id="IPR010730">
    <property type="entry name" value="HET"/>
</dbReference>
<evidence type="ECO:0000313" key="4">
    <source>
        <dbReference type="Proteomes" id="UP000292340"/>
    </source>
</evidence>
<name>A0AB37WX68_9PLEO</name>
<evidence type="ECO:0000259" key="1">
    <source>
        <dbReference type="Pfam" id="PF06985"/>
    </source>
</evidence>
<keyword evidence="5" id="KW-1185">Reference proteome</keyword>
<organism evidence="2 4">
    <name type="scientific">Alternaria tenuissima</name>
    <dbReference type="NCBI Taxonomy" id="119927"/>
    <lineage>
        <taxon>Eukaryota</taxon>
        <taxon>Fungi</taxon>
        <taxon>Dikarya</taxon>
        <taxon>Ascomycota</taxon>
        <taxon>Pezizomycotina</taxon>
        <taxon>Dothideomycetes</taxon>
        <taxon>Pleosporomycetidae</taxon>
        <taxon>Pleosporales</taxon>
        <taxon>Pleosporineae</taxon>
        <taxon>Pleosporaceae</taxon>
        <taxon>Alternaria</taxon>
        <taxon>Alternaria sect. Alternaria</taxon>
        <taxon>Alternaria alternata complex</taxon>
    </lineage>
</organism>
<dbReference type="Proteomes" id="UP000292340">
    <property type="component" value="Unassembled WGS sequence"/>
</dbReference>
<evidence type="ECO:0000313" key="2">
    <source>
        <dbReference type="EMBL" id="RYN36232.1"/>
    </source>
</evidence>
<comment type="caution">
    <text evidence="2">The sequence shown here is derived from an EMBL/GenBank/DDBJ whole genome shotgun (WGS) entry which is preliminary data.</text>
</comment>
<dbReference type="EMBL" id="PDXB01000003">
    <property type="protein sequence ID" value="RYN36232.1"/>
    <property type="molecule type" value="Genomic_DNA"/>
</dbReference>
<proteinExistence type="predicted"/>
<protein>
    <recommendedName>
        <fullName evidence="1">Heterokaryon incompatibility domain-containing protein</fullName>
    </recommendedName>
</protein>
<evidence type="ECO:0000313" key="5">
    <source>
        <dbReference type="Proteomes" id="UP000293195"/>
    </source>
</evidence>
<dbReference type="PANTHER" id="PTHR24148">
    <property type="entry name" value="ANKYRIN REPEAT DOMAIN-CONTAINING PROTEIN 39 HOMOLOG-RELATED"/>
    <property type="match status" value="1"/>
</dbReference>
<gene>
    <name evidence="2" type="ORF">AA0115_g1900</name>
    <name evidence="3" type="ORF">AA0119_g10643</name>
</gene>
<dbReference type="AlphaFoldDB" id="A0AB37WX68"/>
<accession>A0AB37WX68</accession>
<dbReference type="Proteomes" id="UP000293195">
    <property type="component" value="Unassembled WGS sequence"/>
</dbReference>
<feature type="domain" description="Heterokaryon incompatibility" evidence="1">
    <location>
        <begin position="62"/>
        <end position="200"/>
    </location>
</feature>
<sequence>MANHNQHVSAAALSRRHELEPFTYAPLDHLKASLRLIRVLEARSPEGYIQCEVRHATIEASYICLSYVWGEQGQGHNIILDKRPFRIRSNLHRFLVTARQKRRLLENWLWIDALSIDQTNVEERNHQVQQMGRVFSHAKEVLSWLGDSLGMAAYLDNVEQKYIQGRGLHLEGPCRGTIEYSQELEFYESDYWKRAWITQEVALARQVTLCARSAEMTFELFPSTYFDGIPPDRNNLMSGARVGFKGRSLIYLINWFKNKQSHERQDCVYSLLALSGEGCDLEVDYNSSKTMLTKKILKCCKQSFCLCAIEVVAWTLHAKEHDFWDRGGRTLTLSSKPFAYLTLPVIRGVHPSWTHDSELDAPPTSSFGRCNQHADVSPIMLSREERMAVFLDFNNNLSIVIFPQQICSNSDAAFFEIKMEMGASKSTLVACDLYGRKTTRRLVNGVICKPTGETCQVFFSFSLTLTFIDGLRFRRPCDRVNFQGTENAKLLREPLLRLCY</sequence>
<dbReference type="PANTHER" id="PTHR24148:SF73">
    <property type="entry name" value="HET DOMAIN PROTEIN (AFU_ORTHOLOGUE AFUA_8G01020)"/>
    <property type="match status" value="1"/>
</dbReference>